<dbReference type="RefSeq" id="WP_406608139.1">
    <property type="nucleotide sequence ID" value="NZ_PFKO01000306.1"/>
</dbReference>
<evidence type="ECO:0000313" key="2">
    <source>
        <dbReference type="Proteomes" id="UP000230646"/>
    </source>
</evidence>
<dbReference type="AlphaFoldDB" id="A0A2M7PM78"/>
<protein>
    <submittedName>
        <fullName evidence="1">Uncharacterized protein</fullName>
    </submittedName>
</protein>
<proteinExistence type="predicted"/>
<sequence length="131" mass="15254">YYNILQNCSSCAYNPITKDATNSHCSTCNGTFFFNVTTSWPVKVIAKTFLGDKGYYDWVTRKIDFYPDADVRLTCWLKDVLCNIHSVTGQTYFDKTDDIWYNTKHYSVKKIYKTGLKKISLCIINLEEIKK</sequence>
<feature type="non-terminal residue" evidence="1">
    <location>
        <position position="1"/>
    </location>
</feature>
<dbReference type="Proteomes" id="UP000230646">
    <property type="component" value="Unassembled WGS sequence"/>
</dbReference>
<organism evidence="1 2">
    <name type="scientific">Candidatus Infernicultor aquiphilus</name>
    <dbReference type="NCBI Taxonomy" id="1805029"/>
    <lineage>
        <taxon>Bacteria</taxon>
        <taxon>Pseudomonadati</taxon>
        <taxon>Atribacterota</taxon>
        <taxon>Candidatus Phoenicimicrobiia</taxon>
        <taxon>Candidatus Pheonicimicrobiales</taxon>
        <taxon>Candidatus Phoenicimicrobiaceae</taxon>
        <taxon>Candidatus Infernicultor</taxon>
    </lineage>
</organism>
<name>A0A2M7PM78_9BACT</name>
<accession>A0A2M7PM78</accession>
<comment type="caution">
    <text evidence="1">The sequence shown here is derived from an EMBL/GenBank/DDBJ whole genome shotgun (WGS) entry which is preliminary data.</text>
</comment>
<evidence type="ECO:0000313" key="1">
    <source>
        <dbReference type="EMBL" id="PIY31723.1"/>
    </source>
</evidence>
<dbReference type="EMBL" id="PFKO01000306">
    <property type="protein sequence ID" value="PIY31723.1"/>
    <property type="molecule type" value="Genomic_DNA"/>
</dbReference>
<gene>
    <name evidence="1" type="ORF">COZ07_08280</name>
</gene>
<reference evidence="1 2" key="1">
    <citation type="submission" date="2017-09" db="EMBL/GenBank/DDBJ databases">
        <title>Depth-based differentiation of microbial function through sediment-hosted aquifers and enrichment of novel symbionts in the deep terrestrial subsurface.</title>
        <authorList>
            <person name="Probst A.J."/>
            <person name="Ladd B."/>
            <person name="Jarett J.K."/>
            <person name="Geller-Mcgrath D.E."/>
            <person name="Sieber C.M."/>
            <person name="Emerson J.B."/>
            <person name="Anantharaman K."/>
            <person name="Thomas B.C."/>
            <person name="Malmstrom R."/>
            <person name="Stieglmeier M."/>
            <person name="Klingl A."/>
            <person name="Woyke T."/>
            <person name="Ryan C.M."/>
            <person name="Banfield J.F."/>
        </authorList>
    </citation>
    <scope>NUCLEOTIDE SEQUENCE [LARGE SCALE GENOMIC DNA]</scope>
    <source>
        <strain evidence="1">CG_4_10_14_3_um_filter_34_13</strain>
    </source>
</reference>